<feature type="transmembrane region" description="Helical" evidence="1">
    <location>
        <begin position="102"/>
        <end position="122"/>
    </location>
</feature>
<proteinExistence type="predicted"/>
<dbReference type="AlphaFoldDB" id="A0A161HQP8"/>
<evidence type="ECO:0008006" key="4">
    <source>
        <dbReference type="Google" id="ProtNLM"/>
    </source>
</evidence>
<keyword evidence="3" id="KW-1185">Reference proteome</keyword>
<dbReference type="PATRIC" id="fig|1300344.3.peg.1982"/>
<evidence type="ECO:0000313" key="3">
    <source>
        <dbReference type="Proteomes" id="UP000076794"/>
    </source>
</evidence>
<dbReference type="STRING" id="1300344.I598_1975"/>
<keyword evidence="1" id="KW-0472">Membrane</keyword>
<keyword evidence="1" id="KW-0812">Transmembrane</keyword>
<protein>
    <recommendedName>
        <fullName evidence="4">Tight adherence protein B</fullName>
    </recommendedName>
</protein>
<sequence length="163" mass="15881">MRVVVAQVVASLRAGTPPGVAWTRVAGVPTGPDGVPDRDVLADVLGGAGAAAAVVAAARLAHDVGAPPARVLEAVGAALTAEAEAEAERAASLAGPQATARVLLWLPVLGLVLGTVLGADPWGTATDGGAGTAAVVVGVLALGVGRWWSRRLVAAARRAGGTP</sequence>
<dbReference type="EMBL" id="CP014209">
    <property type="protein sequence ID" value="ANC31522.1"/>
    <property type="molecule type" value="Genomic_DNA"/>
</dbReference>
<dbReference type="PANTHER" id="PTHR35007:SF4">
    <property type="entry name" value="CONSERVED TRANSMEMBRANE PROTEIN-RELATED"/>
    <property type="match status" value="1"/>
</dbReference>
<dbReference type="PANTHER" id="PTHR35007">
    <property type="entry name" value="INTEGRAL MEMBRANE PROTEIN-RELATED"/>
    <property type="match status" value="1"/>
</dbReference>
<name>A0A161HQP8_9MICO</name>
<evidence type="ECO:0000313" key="2">
    <source>
        <dbReference type="EMBL" id="ANC31522.1"/>
    </source>
</evidence>
<dbReference type="Proteomes" id="UP000076794">
    <property type="component" value="Chromosome"/>
</dbReference>
<feature type="transmembrane region" description="Helical" evidence="1">
    <location>
        <begin position="128"/>
        <end position="148"/>
    </location>
</feature>
<dbReference type="KEGG" id="ido:I598_1975"/>
<accession>A0A161HQP8</accession>
<gene>
    <name evidence="2" type="ORF">I598_1975</name>
</gene>
<reference evidence="2 3" key="1">
    <citation type="submission" date="2016-01" db="EMBL/GenBank/DDBJ databases">
        <title>Complete genome sequence of a soil Actinobacterium, Isoptericola dokdonensis DS-3.</title>
        <authorList>
            <person name="Kwon S.-K."/>
            <person name="Kim J.F."/>
        </authorList>
    </citation>
    <scope>NUCLEOTIDE SEQUENCE [LARGE SCALE GENOMIC DNA]</scope>
    <source>
        <strain evidence="2 3">DS-3</strain>
    </source>
</reference>
<organism evidence="2 3">
    <name type="scientific">Isoptericola dokdonensis DS-3</name>
    <dbReference type="NCBI Taxonomy" id="1300344"/>
    <lineage>
        <taxon>Bacteria</taxon>
        <taxon>Bacillati</taxon>
        <taxon>Actinomycetota</taxon>
        <taxon>Actinomycetes</taxon>
        <taxon>Micrococcales</taxon>
        <taxon>Promicromonosporaceae</taxon>
        <taxon>Isoptericola</taxon>
    </lineage>
</organism>
<keyword evidence="1" id="KW-1133">Transmembrane helix</keyword>
<evidence type="ECO:0000256" key="1">
    <source>
        <dbReference type="SAM" id="Phobius"/>
    </source>
</evidence>